<reference evidence="1" key="1">
    <citation type="submission" date="2019-08" db="EMBL/GenBank/DDBJ databases">
        <authorList>
            <person name="Kucharzyk K."/>
            <person name="Murdoch R.W."/>
            <person name="Higgins S."/>
            <person name="Loffler F."/>
        </authorList>
    </citation>
    <scope>NUCLEOTIDE SEQUENCE</scope>
</reference>
<sequence length="111" mass="12422">MLSDIGGKHCVLRHIVGDDFHDVPWAQPVFRIFKIVVVFVLPVRNLLKPLTPLFLFEKRHQHINHIGDICDHTNINVDILVNLGRVDVDLDYLGICELVDVGGHPVGKAGS</sequence>
<comment type="caution">
    <text evidence="1">The sequence shown here is derived from an EMBL/GenBank/DDBJ whole genome shotgun (WGS) entry which is preliminary data.</text>
</comment>
<evidence type="ECO:0000313" key="1">
    <source>
        <dbReference type="EMBL" id="MPM36525.1"/>
    </source>
</evidence>
<gene>
    <name evidence="1" type="ORF">SDC9_83123</name>
</gene>
<dbReference type="EMBL" id="VSSQ01007634">
    <property type="protein sequence ID" value="MPM36525.1"/>
    <property type="molecule type" value="Genomic_DNA"/>
</dbReference>
<name>A0A644Z6L2_9ZZZZ</name>
<dbReference type="AlphaFoldDB" id="A0A644Z6L2"/>
<organism evidence="1">
    <name type="scientific">bioreactor metagenome</name>
    <dbReference type="NCBI Taxonomy" id="1076179"/>
    <lineage>
        <taxon>unclassified sequences</taxon>
        <taxon>metagenomes</taxon>
        <taxon>ecological metagenomes</taxon>
    </lineage>
</organism>
<protein>
    <submittedName>
        <fullName evidence="1">Uncharacterized protein</fullName>
    </submittedName>
</protein>
<accession>A0A644Z6L2</accession>
<proteinExistence type="predicted"/>